<dbReference type="InterPro" id="IPR051910">
    <property type="entry name" value="ComF/GntX_DNA_util-trans"/>
</dbReference>
<evidence type="ECO:0000313" key="3">
    <source>
        <dbReference type="Proteomes" id="UP000178615"/>
    </source>
</evidence>
<dbReference type="Proteomes" id="UP000178615">
    <property type="component" value="Unassembled WGS sequence"/>
</dbReference>
<proteinExistence type="inferred from homology"/>
<evidence type="ECO:0000256" key="1">
    <source>
        <dbReference type="ARBA" id="ARBA00008007"/>
    </source>
</evidence>
<dbReference type="InterPro" id="IPR000836">
    <property type="entry name" value="PRTase_dom"/>
</dbReference>
<dbReference type="PANTHER" id="PTHR47505">
    <property type="entry name" value="DNA UTILIZATION PROTEIN YHGH"/>
    <property type="match status" value="1"/>
</dbReference>
<evidence type="ECO:0000313" key="2">
    <source>
        <dbReference type="EMBL" id="OGC45210.1"/>
    </source>
</evidence>
<accession>A0A1F4UK73</accession>
<dbReference type="InterPro" id="IPR029057">
    <property type="entry name" value="PRTase-like"/>
</dbReference>
<evidence type="ECO:0008006" key="4">
    <source>
        <dbReference type="Google" id="ProtNLM"/>
    </source>
</evidence>
<dbReference type="CDD" id="cd06223">
    <property type="entry name" value="PRTases_typeI"/>
    <property type="match status" value="1"/>
</dbReference>
<dbReference type="AlphaFoldDB" id="A0A1F4UK73"/>
<dbReference type="PANTHER" id="PTHR47505:SF1">
    <property type="entry name" value="DNA UTILIZATION PROTEIN YHGH"/>
    <property type="match status" value="1"/>
</dbReference>
<gene>
    <name evidence="2" type="ORF">A2V49_01205</name>
</gene>
<organism evidence="2 3">
    <name type="scientific">candidate division WWE3 bacterium RBG_19FT_COMBO_34_6</name>
    <dbReference type="NCBI Taxonomy" id="1802612"/>
    <lineage>
        <taxon>Bacteria</taxon>
        <taxon>Katanobacteria</taxon>
    </lineage>
</organism>
<comment type="caution">
    <text evidence="2">The sequence shown here is derived from an EMBL/GenBank/DDBJ whole genome shotgun (WGS) entry which is preliminary data.</text>
</comment>
<protein>
    <recommendedName>
        <fullName evidence="4">Phosphoribosyltransferase domain-containing protein</fullName>
    </recommendedName>
</protein>
<dbReference type="SUPFAM" id="SSF53271">
    <property type="entry name" value="PRTase-like"/>
    <property type="match status" value="1"/>
</dbReference>
<reference evidence="2 3" key="1">
    <citation type="journal article" date="2016" name="Nat. Commun.">
        <title>Thousands of microbial genomes shed light on interconnected biogeochemical processes in an aquifer system.</title>
        <authorList>
            <person name="Anantharaman K."/>
            <person name="Brown C.T."/>
            <person name="Hug L.A."/>
            <person name="Sharon I."/>
            <person name="Castelle C.J."/>
            <person name="Probst A.J."/>
            <person name="Thomas B.C."/>
            <person name="Singh A."/>
            <person name="Wilkins M.J."/>
            <person name="Karaoz U."/>
            <person name="Brodie E.L."/>
            <person name="Williams K.H."/>
            <person name="Hubbard S.S."/>
            <person name="Banfield J.F."/>
        </authorList>
    </citation>
    <scope>NUCLEOTIDE SEQUENCE [LARGE SCALE GENOMIC DNA]</scope>
</reference>
<name>A0A1F4UK73_UNCKA</name>
<comment type="similarity">
    <text evidence="1">Belongs to the ComF/GntX family.</text>
</comment>
<dbReference type="EMBL" id="MEUV01000045">
    <property type="protein sequence ID" value="OGC45210.1"/>
    <property type="molecule type" value="Genomic_DNA"/>
</dbReference>
<dbReference type="Gene3D" id="3.40.50.2020">
    <property type="match status" value="1"/>
</dbReference>
<sequence>MDEVLNILFCPDCIICKSKGSIICEKCLCSFKEINERFCLICNKFDNEGRIHQKCLTKIPYKIYLELFSAYYYVDNVRKCIKLSKYKARIFAPLKKLTKKALKYSLNFNLNYSGYIVLPVPIHSQKLKERGYNQAEIIARQVSTFYKLKYEDNLLHREIYTKSQYKNTRKERYRNLKGAFTINKRYCNKIKGNKFLLVDDLCTSGATFLESANVLYKAGALDVRCFSLAKKF</sequence>